<feature type="non-terminal residue" evidence="1">
    <location>
        <position position="1"/>
    </location>
</feature>
<dbReference type="EMBL" id="CAJVQB010018155">
    <property type="protein sequence ID" value="CAG8786726.1"/>
    <property type="molecule type" value="Genomic_DNA"/>
</dbReference>
<dbReference type="Proteomes" id="UP000789901">
    <property type="component" value="Unassembled WGS sequence"/>
</dbReference>
<keyword evidence="2" id="KW-1185">Reference proteome</keyword>
<organism evidence="1 2">
    <name type="scientific">Gigaspora margarita</name>
    <dbReference type="NCBI Taxonomy" id="4874"/>
    <lineage>
        <taxon>Eukaryota</taxon>
        <taxon>Fungi</taxon>
        <taxon>Fungi incertae sedis</taxon>
        <taxon>Mucoromycota</taxon>
        <taxon>Glomeromycotina</taxon>
        <taxon>Glomeromycetes</taxon>
        <taxon>Diversisporales</taxon>
        <taxon>Gigasporaceae</taxon>
        <taxon>Gigaspora</taxon>
    </lineage>
</organism>
<accession>A0ABN7VMX5</accession>
<comment type="caution">
    <text evidence="1">The sequence shown here is derived from an EMBL/GenBank/DDBJ whole genome shotgun (WGS) entry which is preliminary data.</text>
</comment>
<name>A0ABN7VMX5_GIGMA</name>
<protein>
    <submittedName>
        <fullName evidence="1">20480_t:CDS:1</fullName>
    </submittedName>
</protein>
<evidence type="ECO:0000313" key="1">
    <source>
        <dbReference type="EMBL" id="CAG8786726.1"/>
    </source>
</evidence>
<reference evidence="1 2" key="1">
    <citation type="submission" date="2021-06" db="EMBL/GenBank/DDBJ databases">
        <authorList>
            <person name="Kallberg Y."/>
            <person name="Tangrot J."/>
            <person name="Rosling A."/>
        </authorList>
    </citation>
    <scope>NUCLEOTIDE SEQUENCE [LARGE SCALE GENOMIC DNA]</scope>
    <source>
        <strain evidence="1 2">120-4 pot B 10/14</strain>
    </source>
</reference>
<proteinExistence type="predicted"/>
<sequence>HRMDSEEFSIITEAKKNRWAIGCFPADLKRDICFYYGGIERKEVTRKYHKFLTDQNRLVGEELLCYGI</sequence>
<evidence type="ECO:0000313" key="2">
    <source>
        <dbReference type="Proteomes" id="UP000789901"/>
    </source>
</evidence>
<gene>
    <name evidence="1" type="ORF">GMARGA_LOCUS20566</name>
</gene>